<evidence type="ECO:0000256" key="3">
    <source>
        <dbReference type="ARBA" id="ARBA00023002"/>
    </source>
</evidence>
<keyword evidence="2" id="KW-0521">NADP</keyword>
<evidence type="ECO:0000259" key="4">
    <source>
        <dbReference type="Pfam" id="PF01872"/>
    </source>
</evidence>
<dbReference type="SUPFAM" id="SSF53597">
    <property type="entry name" value="Dihydrofolate reductase-like"/>
    <property type="match status" value="1"/>
</dbReference>
<dbReference type="InterPro" id="IPR024072">
    <property type="entry name" value="DHFR-like_dom_sf"/>
</dbReference>
<dbReference type="InterPro" id="IPR050765">
    <property type="entry name" value="Riboflavin_Biosynth_HTPR"/>
</dbReference>
<dbReference type="PATRIC" id="fig|1305731.5.peg.3256"/>
<accession>A0A0P7YK02</accession>
<dbReference type="Gene3D" id="3.40.430.10">
    <property type="entry name" value="Dihydrofolate Reductase, subunit A"/>
    <property type="match status" value="1"/>
</dbReference>
<evidence type="ECO:0000256" key="2">
    <source>
        <dbReference type="ARBA" id="ARBA00022857"/>
    </source>
</evidence>
<organism evidence="5 6">
    <name type="scientific">Marinobacter excellens HL-55</name>
    <dbReference type="NCBI Taxonomy" id="1305731"/>
    <lineage>
        <taxon>Bacteria</taxon>
        <taxon>Pseudomonadati</taxon>
        <taxon>Pseudomonadota</taxon>
        <taxon>Gammaproteobacteria</taxon>
        <taxon>Pseudomonadales</taxon>
        <taxon>Marinobacteraceae</taxon>
        <taxon>Marinobacter</taxon>
    </lineage>
</organism>
<evidence type="ECO:0000313" key="6">
    <source>
        <dbReference type="Proteomes" id="UP000050416"/>
    </source>
</evidence>
<evidence type="ECO:0000256" key="1">
    <source>
        <dbReference type="ARBA" id="ARBA00005104"/>
    </source>
</evidence>
<dbReference type="PANTHER" id="PTHR38011">
    <property type="entry name" value="DIHYDROFOLATE REDUCTASE FAMILY PROTEIN (AFU_ORTHOLOGUE AFUA_8G06820)"/>
    <property type="match status" value="1"/>
</dbReference>
<sequence>MVTLDADNTWNLILSAINRSNVTLPVPGSDHPALRLNGKSWELVDQATDDVKNLLSVFLPLCLPVQSASGTRVIGQLGQSLDGRIATVTGCSRFINGDDGITHLHRIRALCDAVVVGAGTAVTDNPRLTVRRTSGSNPVRVVIDRKRRVPLTHHLFTDGEAPTLHLVAGDYDPARQPDTNGTVTTIPCLGDPDSETPVQPEHILRVLQDAGLHKIFIEGGGVTVSTFLNAGLLDRLHVMVAPMIIGSGRPAFSLPEIDQLDEALRPRAQLINLGSDMLFDLDFDKTAHPSGLSEQH</sequence>
<dbReference type="OrthoDB" id="2313602at2"/>
<dbReference type="Proteomes" id="UP000050416">
    <property type="component" value="Unassembled WGS sequence"/>
</dbReference>
<dbReference type="Pfam" id="PF01872">
    <property type="entry name" value="RibD_C"/>
    <property type="match status" value="1"/>
</dbReference>
<proteinExistence type="predicted"/>
<reference evidence="5 6" key="1">
    <citation type="submission" date="2015-09" db="EMBL/GenBank/DDBJ databases">
        <title>Identification and resolution of microdiversity through metagenomic sequencing of parallel consortia.</title>
        <authorList>
            <person name="Nelson W.C."/>
            <person name="Romine M.F."/>
            <person name="Lindemann S.R."/>
        </authorList>
    </citation>
    <scope>NUCLEOTIDE SEQUENCE [LARGE SCALE GENOMIC DNA]</scope>
    <source>
        <strain evidence="5">HL-55</strain>
    </source>
</reference>
<keyword evidence="3" id="KW-0560">Oxidoreductase</keyword>
<dbReference type="PANTHER" id="PTHR38011:SF7">
    <property type="entry name" value="2,5-DIAMINO-6-RIBOSYLAMINO-4(3H)-PYRIMIDINONE 5'-PHOSPHATE REDUCTASE"/>
    <property type="match status" value="1"/>
</dbReference>
<name>A0A0P7YK02_9GAMM</name>
<dbReference type="GO" id="GO:0009231">
    <property type="term" value="P:riboflavin biosynthetic process"/>
    <property type="evidence" value="ECO:0007669"/>
    <property type="project" value="InterPro"/>
</dbReference>
<comment type="caution">
    <text evidence="5">The sequence shown here is derived from an EMBL/GenBank/DDBJ whole genome shotgun (WGS) entry which is preliminary data.</text>
</comment>
<protein>
    <submittedName>
        <fullName evidence="5">Pyrimidine reductase, riboflavin biosynthesis</fullName>
    </submittedName>
</protein>
<dbReference type="GO" id="GO:0008703">
    <property type="term" value="F:5-amino-6-(5-phosphoribosylamino)uracil reductase activity"/>
    <property type="evidence" value="ECO:0007669"/>
    <property type="project" value="InterPro"/>
</dbReference>
<comment type="pathway">
    <text evidence="1">Cofactor biosynthesis; riboflavin biosynthesis.</text>
</comment>
<gene>
    <name evidence="5" type="ORF">HLUCCX14_02340</name>
</gene>
<dbReference type="EMBL" id="LJZQ01000002">
    <property type="protein sequence ID" value="KPQ30415.1"/>
    <property type="molecule type" value="Genomic_DNA"/>
</dbReference>
<feature type="domain" description="Bacterial bifunctional deaminase-reductase C-terminal" evidence="4">
    <location>
        <begin position="73"/>
        <end position="262"/>
    </location>
</feature>
<evidence type="ECO:0000313" key="5">
    <source>
        <dbReference type="EMBL" id="KPQ30415.1"/>
    </source>
</evidence>
<dbReference type="AlphaFoldDB" id="A0A0P7YK02"/>
<dbReference type="InterPro" id="IPR002734">
    <property type="entry name" value="RibDG_C"/>
</dbReference>
<dbReference type="STRING" id="1305731.GCA_000934705_01404"/>